<keyword evidence="1" id="KW-0732">Signal</keyword>
<sequence>MGFAQIHCLLAVQETIALAFSYFLTDRDVVRNHRTSPLDSPAVCRIFRQQEVPPHPWTAVLYCVLCSIQSAYRSNPLDHKLADHQQHHPTKIKGAAHLCCTQVGSAAQPRLALAIFTAFSPWRQRSELLFVICSSH</sequence>
<evidence type="ECO:0000313" key="2">
    <source>
        <dbReference type="EMBL" id="KAK8757019.1"/>
    </source>
</evidence>
<proteinExistence type="predicted"/>
<reference evidence="2 3" key="1">
    <citation type="journal article" date="2023" name="Arcadia Sci">
        <title>De novo assembly of a long-read Amblyomma americanum tick genome.</title>
        <authorList>
            <person name="Chou S."/>
            <person name="Poskanzer K.E."/>
            <person name="Rollins M."/>
            <person name="Thuy-Boun P.S."/>
        </authorList>
    </citation>
    <scope>NUCLEOTIDE SEQUENCE [LARGE SCALE GENOMIC DNA]</scope>
    <source>
        <strain evidence="2">F_SG_1</strain>
        <tissue evidence="2">Salivary glands</tissue>
    </source>
</reference>
<feature type="signal peptide" evidence="1">
    <location>
        <begin position="1"/>
        <end position="19"/>
    </location>
</feature>
<evidence type="ECO:0008006" key="4">
    <source>
        <dbReference type="Google" id="ProtNLM"/>
    </source>
</evidence>
<name>A0AAQ4D3H9_AMBAM</name>
<accession>A0AAQ4D3H9</accession>
<keyword evidence="3" id="KW-1185">Reference proteome</keyword>
<evidence type="ECO:0000256" key="1">
    <source>
        <dbReference type="SAM" id="SignalP"/>
    </source>
</evidence>
<dbReference type="EMBL" id="JARKHS020035669">
    <property type="protein sequence ID" value="KAK8757019.1"/>
    <property type="molecule type" value="Genomic_DNA"/>
</dbReference>
<gene>
    <name evidence="2" type="ORF">V5799_000279</name>
</gene>
<dbReference type="Proteomes" id="UP001321473">
    <property type="component" value="Unassembled WGS sequence"/>
</dbReference>
<evidence type="ECO:0000313" key="3">
    <source>
        <dbReference type="Proteomes" id="UP001321473"/>
    </source>
</evidence>
<protein>
    <recommendedName>
        <fullName evidence="4">Secreted protein</fullName>
    </recommendedName>
</protein>
<organism evidence="2 3">
    <name type="scientific">Amblyomma americanum</name>
    <name type="common">Lone star tick</name>
    <dbReference type="NCBI Taxonomy" id="6943"/>
    <lineage>
        <taxon>Eukaryota</taxon>
        <taxon>Metazoa</taxon>
        <taxon>Ecdysozoa</taxon>
        <taxon>Arthropoda</taxon>
        <taxon>Chelicerata</taxon>
        <taxon>Arachnida</taxon>
        <taxon>Acari</taxon>
        <taxon>Parasitiformes</taxon>
        <taxon>Ixodida</taxon>
        <taxon>Ixodoidea</taxon>
        <taxon>Ixodidae</taxon>
        <taxon>Amblyomminae</taxon>
        <taxon>Amblyomma</taxon>
    </lineage>
</organism>
<feature type="chain" id="PRO_5042896466" description="Secreted protein" evidence="1">
    <location>
        <begin position="20"/>
        <end position="136"/>
    </location>
</feature>
<comment type="caution">
    <text evidence="2">The sequence shown here is derived from an EMBL/GenBank/DDBJ whole genome shotgun (WGS) entry which is preliminary data.</text>
</comment>
<dbReference type="AlphaFoldDB" id="A0AAQ4D3H9"/>